<evidence type="ECO:0008006" key="4">
    <source>
        <dbReference type="Google" id="ProtNLM"/>
    </source>
</evidence>
<gene>
    <name evidence="2" type="ORF">D7316_05289</name>
</gene>
<sequence length="119" mass="12470">MPVDVLRSVVVLVHISAFAITFGAWAAEAAARRFRFTRLMDYGLLLSLVTGVVLAAPRPAGIDLNYAKIGVKLVILVLLGGVLGMGSARQRRTGEPVPQPMFVSAGALSLAAAGVAVIW</sequence>
<feature type="transmembrane region" description="Helical" evidence="1">
    <location>
        <begin position="39"/>
        <end position="57"/>
    </location>
</feature>
<proteinExistence type="predicted"/>
<reference evidence="2 3" key="1">
    <citation type="submission" date="2018-11" db="EMBL/GenBank/DDBJ databases">
        <title>Gordonia insulae sp. nov., isolated from an island soil.</title>
        <authorList>
            <person name="Kim Y.S."/>
            <person name="Kim S.B."/>
        </authorList>
    </citation>
    <scope>NUCLEOTIDE SEQUENCE [LARGE SCALE GENOMIC DNA]</scope>
    <source>
        <strain evidence="2 3">MMS17-SY073</strain>
    </source>
</reference>
<feature type="transmembrane region" description="Helical" evidence="1">
    <location>
        <begin position="6"/>
        <end position="27"/>
    </location>
</feature>
<evidence type="ECO:0000256" key="1">
    <source>
        <dbReference type="SAM" id="Phobius"/>
    </source>
</evidence>
<keyword evidence="1" id="KW-0472">Membrane</keyword>
<dbReference type="Proteomes" id="UP000271469">
    <property type="component" value="Chromosome"/>
</dbReference>
<dbReference type="AlphaFoldDB" id="A0A3G8JVM8"/>
<feature type="transmembrane region" description="Helical" evidence="1">
    <location>
        <begin position="69"/>
        <end position="88"/>
    </location>
</feature>
<keyword evidence="1" id="KW-1133">Transmembrane helix</keyword>
<evidence type="ECO:0000313" key="2">
    <source>
        <dbReference type="EMBL" id="AZG48669.1"/>
    </source>
</evidence>
<keyword evidence="1" id="KW-0812">Transmembrane</keyword>
<accession>A0A3G8JVM8</accession>
<dbReference type="KEGG" id="gom:D7316_05289"/>
<keyword evidence="3" id="KW-1185">Reference proteome</keyword>
<evidence type="ECO:0000313" key="3">
    <source>
        <dbReference type="Proteomes" id="UP000271469"/>
    </source>
</evidence>
<name>A0A3G8JVM8_9ACTN</name>
<feature type="transmembrane region" description="Helical" evidence="1">
    <location>
        <begin position="100"/>
        <end position="118"/>
    </location>
</feature>
<dbReference type="EMBL" id="CP033972">
    <property type="protein sequence ID" value="AZG48669.1"/>
    <property type="molecule type" value="Genomic_DNA"/>
</dbReference>
<organism evidence="2 3">
    <name type="scientific">Gordonia insulae</name>
    <dbReference type="NCBI Taxonomy" id="2420509"/>
    <lineage>
        <taxon>Bacteria</taxon>
        <taxon>Bacillati</taxon>
        <taxon>Actinomycetota</taxon>
        <taxon>Actinomycetes</taxon>
        <taxon>Mycobacteriales</taxon>
        <taxon>Gordoniaceae</taxon>
        <taxon>Gordonia</taxon>
    </lineage>
</organism>
<protein>
    <recommendedName>
        <fullName evidence="4">Fe-S protein</fullName>
    </recommendedName>
</protein>